<evidence type="ECO:0000256" key="1">
    <source>
        <dbReference type="SAM" id="Coils"/>
    </source>
</evidence>
<reference evidence="4" key="1">
    <citation type="submission" date="2016-05" db="EMBL/GenBank/DDBJ databases">
        <title>Comparative genomics of biotechnologically important yeasts.</title>
        <authorList>
            <consortium name="DOE Joint Genome Institute"/>
            <person name="Riley R."/>
            <person name="Haridas S."/>
            <person name="Wolfe K.H."/>
            <person name="Lopes M.R."/>
            <person name="Hittinger C.T."/>
            <person name="Goker M."/>
            <person name="Salamov A."/>
            <person name="Wisecaver J."/>
            <person name="Long T.M."/>
            <person name="Aerts A.L."/>
            <person name="Barry K."/>
            <person name="Choi C."/>
            <person name="Clum A."/>
            <person name="Coughlan A.Y."/>
            <person name="Deshpande S."/>
            <person name="Douglass A.P."/>
            <person name="Hanson S.J."/>
            <person name="Klenk H.-P."/>
            <person name="Labutti K."/>
            <person name="Lapidus A."/>
            <person name="Lindquist E."/>
            <person name="Lipzen A."/>
            <person name="Meier-Kolthoff J.P."/>
            <person name="Ohm R.A."/>
            <person name="Otillar R.P."/>
            <person name="Pangilinan J."/>
            <person name="Peng Y."/>
            <person name="Rokas A."/>
            <person name="Rosa C.A."/>
            <person name="Scheuner C."/>
            <person name="Sibirny A.A."/>
            <person name="Slot J.C."/>
            <person name="Stielow J.B."/>
            <person name="Sun H."/>
            <person name="Kurtzman C.P."/>
            <person name="Blackwell M."/>
            <person name="Grigoriev I.V."/>
            <person name="Jeffries T.W."/>
        </authorList>
    </citation>
    <scope>NUCLEOTIDE SEQUENCE [LARGE SCALE GENOMIC DNA]</scope>
    <source>
        <strain evidence="4">NRRL Y-17324</strain>
    </source>
</reference>
<feature type="compositionally biased region" description="Pro residues" evidence="2">
    <location>
        <begin position="18"/>
        <end position="27"/>
    </location>
</feature>
<dbReference type="GeneID" id="30981644"/>
<feature type="coiled-coil region" evidence="1">
    <location>
        <begin position="269"/>
        <end position="296"/>
    </location>
</feature>
<keyword evidence="4" id="KW-1185">Reference proteome</keyword>
<feature type="region of interest" description="Disordered" evidence="2">
    <location>
        <begin position="365"/>
        <end position="398"/>
    </location>
</feature>
<dbReference type="OrthoDB" id="4096032at2759"/>
<keyword evidence="1" id="KW-0175">Coiled coil</keyword>
<dbReference type="EMBL" id="KV453911">
    <property type="protein sequence ID" value="ODV79899.1"/>
    <property type="molecule type" value="Genomic_DNA"/>
</dbReference>
<accession>A0A1E4SK63</accession>
<protein>
    <submittedName>
        <fullName evidence="3">Uncharacterized protein</fullName>
    </submittedName>
</protein>
<dbReference type="Proteomes" id="UP000094285">
    <property type="component" value="Unassembled WGS sequence"/>
</dbReference>
<organism evidence="3 4">
    <name type="scientific">Suhomyces tanzawaensis NRRL Y-17324</name>
    <dbReference type="NCBI Taxonomy" id="984487"/>
    <lineage>
        <taxon>Eukaryota</taxon>
        <taxon>Fungi</taxon>
        <taxon>Dikarya</taxon>
        <taxon>Ascomycota</taxon>
        <taxon>Saccharomycotina</taxon>
        <taxon>Pichiomycetes</taxon>
        <taxon>Debaryomycetaceae</taxon>
        <taxon>Suhomyces</taxon>
    </lineage>
</organism>
<sequence length="881" mass="100440">MSPPPTPLVPLSRAASGPDPPHPPPSQPTQQHLLPPGADPAHESSAGTLADAPPSALPPIRPLSYISTAPNVRGIGSRLNSLNIISDYYFRHRPHPSHVATLAFHPRSWVPPPDTDLSVNVLPSPLRNVGSSAPEDTQMSEESDLRYSEAELNQSDDEIDISYTELEAQRAIQFIDSIDVAGDSSESELEMPPERPSDIDATERLLLSSARQNTSGSNRLITRLISFNSFDLRNNPTGNGSAVPLQRQNAIRSRTRNSNKCVFYRNGADQQTEDSKNELESTMERIKQNSANLIKDIDQFLHIIRGQKSNHNLFHGGSEELDLVYAFKMTGLEHNFHLEGKMDAFLRLRQSPALWSRKLLGREPEESTSTAKRRYVSQSPFKSNKKRKLASAGPGTETAKFNRESTALTLMHQLSPSEKYRILSVQFSSYFKSGSCFGVRISNEENAYSDLYLTNVDYHRKSIDGVFRVMEDDKFNQIDYWKRLFKHAKFFCGENSLLQDKILGCSALARRLFLLERAEYDLILSLATNTDCKKPMPLNFNIPFRGRIIDFKMNDLRFLSSNSKKNPVNDSYAFTKHLSQTFKYNLANLQLIEWMRLQPFQEYKDCYLEMYAQELKELLENISQEGPKYGLQQTIDLAKEFKSTVHLLTKSYTVDDCCSATASQVDPRHTSDRYYHQNWEKRLSKELLENLTSDGYESLLNVQLNYILFTLKVDLIEFLDNILNCILETFKNQHVNNESKEFRYLMQITQLFDVDNVTNEDILAILLCSMNRKTGKVHIHNTLPYINYKNQSSRRVIGVVDSGVSRYNSSGVPSSFNSAPFNSWLDNEDIRERYMREDRHRFDQERPRVVDPYIDGQNIDMYGYSKQEGALGGGSPSFDVL</sequence>
<dbReference type="RefSeq" id="XP_020065021.1">
    <property type="nucleotide sequence ID" value="XM_020207507.1"/>
</dbReference>
<dbReference type="AlphaFoldDB" id="A0A1E4SK63"/>
<feature type="region of interest" description="Disordered" evidence="2">
    <location>
        <begin position="1"/>
        <end position="55"/>
    </location>
</feature>
<evidence type="ECO:0000313" key="4">
    <source>
        <dbReference type="Proteomes" id="UP000094285"/>
    </source>
</evidence>
<proteinExistence type="predicted"/>
<gene>
    <name evidence="3" type="ORF">CANTADRAFT_25704</name>
</gene>
<evidence type="ECO:0000256" key="2">
    <source>
        <dbReference type="SAM" id="MobiDB-lite"/>
    </source>
</evidence>
<evidence type="ECO:0000313" key="3">
    <source>
        <dbReference type="EMBL" id="ODV79899.1"/>
    </source>
</evidence>
<name>A0A1E4SK63_9ASCO</name>